<dbReference type="EMBL" id="CP034210">
    <property type="protein sequence ID" value="QBZ66174.1"/>
    <property type="molecule type" value="Genomic_DNA"/>
</dbReference>
<keyword evidence="2" id="KW-1133">Transmembrane helix</keyword>
<feature type="region of interest" description="Disordered" evidence="1">
    <location>
        <begin position="556"/>
        <end position="578"/>
    </location>
</feature>
<reference evidence="4 5" key="1">
    <citation type="journal article" date="2019" name="Mol. Biol. Evol.">
        <title>Blast fungal genomes show frequent chromosomal changes, gene gains and losses, and effector gene turnover.</title>
        <authorList>
            <person name="Gomez Luciano L.B."/>
            <person name="Jason Tsai I."/>
            <person name="Chuma I."/>
            <person name="Tosa Y."/>
            <person name="Chen Y.H."/>
            <person name="Li J.Y."/>
            <person name="Li M.Y."/>
            <person name="Jade Lu M.Y."/>
            <person name="Nakayashiki H."/>
            <person name="Li W.H."/>
        </authorList>
    </citation>
    <scope>NUCLEOTIDE SEQUENCE [LARGE SCALE GENOMIC DNA]</scope>
    <source>
        <strain evidence="4">MZ5-1-6</strain>
    </source>
</reference>
<dbReference type="PANTHER" id="PTHR42850:SF4">
    <property type="entry name" value="ZINC-DEPENDENT ENDOPOLYPHOSPHATASE"/>
    <property type="match status" value="1"/>
</dbReference>
<dbReference type="SUPFAM" id="SSF56300">
    <property type="entry name" value="Metallo-dependent phosphatases"/>
    <property type="match status" value="1"/>
</dbReference>
<protein>
    <recommendedName>
        <fullName evidence="3">Calcineurin-like phosphoesterase domain-containing protein</fullName>
    </recommendedName>
</protein>
<dbReference type="Proteomes" id="UP000294847">
    <property type="component" value="Chromosome 7"/>
</dbReference>
<dbReference type="PANTHER" id="PTHR42850">
    <property type="entry name" value="METALLOPHOSPHOESTERASE"/>
    <property type="match status" value="1"/>
</dbReference>
<dbReference type="Gene3D" id="3.60.21.10">
    <property type="match status" value="1"/>
</dbReference>
<accession>A0A4P7NUC8</accession>
<dbReference type="GO" id="GO:0016791">
    <property type="term" value="F:phosphatase activity"/>
    <property type="evidence" value="ECO:0007669"/>
    <property type="project" value="TreeGrafter"/>
</dbReference>
<evidence type="ECO:0000259" key="3">
    <source>
        <dbReference type="Pfam" id="PF00149"/>
    </source>
</evidence>
<dbReference type="GO" id="GO:0005737">
    <property type="term" value="C:cytoplasm"/>
    <property type="evidence" value="ECO:0007669"/>
    <property type="project" value="TreeGrafter"/>
</dbReference>
<keyword evidence="2" id="KW-0472">Membrane</keyword>
<feature type="region of interest" description="Disordered" evidence="1">
    <location>
        <begin position="1"/>
        <end position="23"/>
    </location>
</feature>
<feature type="compositionally biased region" description="Basic and acidic residues" evidence="1">
    <location>
        <begin position="1"/>
        <end position="14"/>
    </location>
</feature>
<evidence type="ECO:0000256" key="1">
    <source>
        <dbReference type="SAM" id="MobiDB-lite"/>
    </source>
</evidence>
<organism evidence="4 5">
    <name type="scientific">Pyricularia oryzae</name>
    <name type="common">Rice blast fungus</name>
    <name type="synonym">Magnaporthe oryzae</name>
    <dbReference type="NCBI Taxonomy" id="318829"/>
    <lineage>
        <taxon>Eukaryota</taxon>
        <taxon>Fungi</taxon>
        <taxon>Dikarya</taxon>
        <taxon>Ascomycota</taxon>
        <taxon>Pezizomycotina</taxon>
        <taxon>Sordariomycetes</taxon>
        <taxon>Sordariomycetidae</taxon>
        <taxon>Magnaporthales</taxon>
        <taxon>Pyriculariaceae</taxon>
        <taxon>Pyricularia</taxon>
    </lineage>
</organism>
<dbReference type="InterPro" id="IPR050126">
    <property type="entry name" value="Ap4A_hydrolase"/>
</dbReference>
<dbReference type="AlphaFoldDB" id="A0A4P7NUC8"/>
<dbReference type="CDD" id="cd00144">
    <property type="entry name" value="MPP_PPP_family"/>
    <property type="match status" value="1"/>
</dbReference>
<dbReference type="InterPro" id="IPR029052">
    <property type="entry name" value="Metallo-depent_PP-like"/>
</dbReference>
<feature type="compositionally biased region" description="Basic and acidic residues" evidence="1">
    <location>
        <begin position="422"/>
        <end position="437"/>
    </location>
</feature>
<feature type="domain" description="Calcineurin-like phosphoesterase" evidence="3">
    <location>
        <begin position="216"/>
        <end position="333"/>
    </location>
</feature>
<feature type="region of interest" description="Disordered" evidence="1">
    <location>
        <begin position="85"/>
        <end position="163"/>
    </location>
</feature>
<keyword evidence="2" id="KW-0812">Transmembrane</keyword>
<feature type="region of interest" description="Disordered" evidence="1">
    <location>
        <begin position="422"/>
        <end position="449"/>
    </location>
</feature>
<feature type="transmembrane region" description="Helical" evidence="2">
    <location>
        <begin position="54"/>
        <end position="70"/>
    </location>
</feature>
<evidence type="ECO:0000313" key="4">
    <source>
        <dbReference type="EMBL" id="QBZ66174.1"/>
    </source>
</evidence>
<dbReference type="GO" id="GO:0006798">
    <property type="term" value="P:polyphosphate catabolic process"/>
    <property type="evidence" value="ECO:0007669"/>
    <property type="project" value="TreeGrafter"/>
</dbReference>
<proteinExistence type="predicted"/>
<sequence>MTRSDRFDNDKQPPADKPQATITSRIKSPHRLRRQHSMAVQSAMGAGLRRRRPVVLIGAVLALLTVYILYTRSYGTAMGRPLPPDMAGEVSSAPVSAPVPPPAQDDQKSGNGDAKPAAESANNPTAPEPEKPAAESANNPPTPEPETPAEEPAPKPPPVEEEVKQKPLAEMSYGTAVRPPLKAMPKFLAELPEDLVPQIPKDGESSDGDSHPRAKRLVIVGDVHGQKTELEALLKKVKFEREQGDHLVLVGDMVNKGPDSAGVIDLAMKLRASAVRGNNEDRVILAHRSMKNKAIPGTNGDDGPGAFGVSAEADVHEEVDKDAPLSFALPEPATDTLEQNPFSHGDQSDRTTVYSLTPSQLNWLSNLPVILRIGTIRESPFTNLVVVHAGLVPGVELKMQDPWAVMNMRTFVYPGREARRQRVKTELHDAEKKRTGNKDAPGPSDEQVDTELANRLREGKEQPDYHDEILLPIEGKDGEPWSSVWAKYQNDKVEDEKERMTVVYGHDASRGLRVPKDSKPGNTFGLDSGCVYGRELTALVIEASEKGVTYETVNVECSKGTDKKRRSSSSSPKDKGRS</sequence>
<dbReference type="Pfam" id="PF00149">
    <property type="entry name" value="Metallophos"/>
    <property type="match status" value="1"/>
</dbReference>
<evidence type="ECO:0000313" key="5">
    <source>
        <dbReference type="Proteomes" id="UP000294847"/>
    </source>
</evidence>
<evidence type="ECO:0000256" key="2">
    <source>
        <dbReference type="SAM" id="Phobius"/>
    </source>
</evidence>
<gene>
    <name evidence="4" type="ORF">PoMZ_13145</name>
</gene>
<dbReference type="GO" id="GO:0000298">
    <property type="term" value="F:endopolyphosphatase activity"/>
    <property type="evidence" value="ECO:0007669"/>
    <property type="project" value="TreeGrafter"/>
</dbReference>
<name>A0A4P7NUC8_PYROR</name>
<dbReference type="InterPro" id="IPR004843">
    <property type="entry name" value="Calcineurin-like_PHP"/>
</dbReference>